<dbReference type="Pfam" id="PF11174">
    <property type="entry name" value="DUF2970"/>
    <property type="match status" value="1"/>
</dbReference>
<keyword evidence="3" id="KW-1185">Reference proteome</keyword>
<keyword evidence="1" id="KW-0812">Transmembrane</keyword>
<reference evidence="2 3" key="1">
    <citation type="submission" date="2016-12" db="EMBL/GenBank/DDBJ databases">
        <title>Diversity of luminous bacteria.</title>
        <authorList>
            <person name="Yoshizawa S."/>
            <person name="Kogure K."/>
        </authorList>
    </citation>
    <scope>NUCLEOTIDE SEQUENCE [LARGE SCALE GENOMIC DNA]</scope>
    <source>
        <strain evidence="2 3">SA4-48</strain>
    </source>
</reference>
<evidence type="ECO:0000313" key="3">
    <source>
        <dbReference type="Proteomes" id="UP000239007"/>
    </source>
</evidence>
<keyword evidence="1" id="KW-1133">Transmembrane helix</keyword>
<dbReference type="EMBL" id="MSCH01000003">
    <property type="protein sequence ID" value="PQJ53399.1"/>
    <property type="molecule type" value="Genomic_DNA"/>
</dbReference>
<dbReference type="OrthoDB" id="5625885at2"/>
<keyword evidence="1" id="KW-0472">Membrane</keyword>
<comment type="caution">
    <text evidence="2">The sequence shown here is derived from an EMBL/GenBank/DDBJ whole genome shotgun (WGS) entry which is preliminary data.</text>
</comment>
<proteinExistence type="predicted"/>
<evidence type="ECO:0000313" key="2">
    <source>
        <dbReference type="EMBL" id="PQJ53399.1"/>
    </source>
</evidence>
<gene>
    <name evidence="2" type="ORF">BTO11_06740</name>
</gene>
<organism evidence="2 3">
    <name type="scientific">Psychrosphaera saromensis</name>
    <dbReference type="NCBI Taxonomy" id="716813"/>
    <lineage>
        <taxon>Bacteria</taxon>
        <taxon>Pseudomonadati</taxon>
        <taxon>Pseudomonadota</taxon>
        <taxon>Gammaproteobacteria</taxon>
        <taxon>Alteromonadales</taxon>
        <taxon>Pseudoalteromonadaceae</taxon>
        <taxon>Psychrosphaera</taxon>
    </lineage>
</organism>
<protein>
    <recommendedName>
        <fullName evidence="4">DUF2970 domain-containing protein</fullName>
    </recommendedName>
</protein>
<dbReference type="InterPro" id="IPR021344">
    <property type="entry name" value="DUF2970"/>
</dbReference>
<dbReference type="Proteomes" id="UP000239007">
    <property type="component" value="Unassembled WGS sequence"/>
</dbReference>
<dbReference type="RefSeq" id="WP_105051880.1">
    <property type="nucleotide sequence ID" value="NZ_BMYG01000003.1"/>
</dbReference>
<evidence type="ECO:0000256" key="1">
    <source>
        <dbReference type="SAM" id="Phobius"/>
    </source>
</evidence>
<dbReference type="AlphaFoldDB" id="A0A2S7UUI5"/>
<sequence length="63" mass="6753">MSKKTPFKTAFKSALSALFGVQNSSKHKEDFESETPFPYILAGVILVIGLVLMLVAVVSAVVP</sequence>
<feature type="transmembrane region" description="Helical" evidence="1">
    <location>
        <begin position="39"/>
        <end position="62"/>
    </location>
</feature>
<name>A0A2S7UUI5_9GAMM</name>
<accession>A0A2S7UUI5</accession>
<evidence type="ECO:0008006" key="4">
    <source>
        <dbReference type="Google" id="ProtNLM"/>
    </source>
</evidence>